<dbReference type="GO" id="GO:0005102">
    <property type="term" value="F:signaling receptor binding"/>
    <property type="evidence" value="ECO:0007669"/>
    <property type="project" value="TreeGrafter"/>
</dbReference>
<dbReference type="Pfam" id="PF04695">
    <property type="entry name" value="Pex14_N"/>
    <property type="match status" value="1"/>
</dbReference>
<dbReference type="GO" id="GO:0005778">
    <property type="term" value="C:peroxisomal membrane"/>
    <property type="evidence" value="ECO:0007669"/>
    <property type="project" value="UniProtKB-SubCell"/>
</dbReference>
<protein>
    <recommendedName>
        <fullName evidence="7 10">Peroxisomal membrane protein PEX14</fullName>
    </recommendedName>
    <alternativeName>
        <fullName evidence="8 10">Peroxin-14</fullName>
    </alternativeName>
</protein>
<evidence type="ECO:0000313" key="15">
    <source>
        <dbReference type="Proteomes" id="UP000015100"/>
    </source>
</evidence>
<feature type="region of interest" description="Disordered" evidence="12">
    <location>
        <begin position="322"/>
        <end position="343"/>
    </location>
</feature>
<evidence type="ECO:0000259" key="13">
    <source>
        <dbReference type="Pfam" id="PF04695"/>
    </source>
</evidence>
<dbReference type="InterPro" id="IPR036388">
    <property type="entry name" value="WH-like_DNA-bd_sf"/>
</dbReference>
<evidence type="ECO:0000313" key="14">
    <source>
        <dbReference type="EMBL" id="EPS37609.1"/>
    </source>
</evidence>
<dbReference type="STRING" id="1284197.S8A493"/>
<evidence type="ECO:0000256" key="7">
    <source>
        <dbReference type="ARBA" id="ARBA00029502"/>
    </source>
</evidence>
<keyword evidence="4" id="KW-0811">Translocation</keyword>
<evidence type="ECO:0000256" key="9">
    <source>
        <dbReference type="ARBA" id="ARBA00046271"/>
    </source>
</evidence>
<keyword evidence="6 10" id="KW-0576">Peroxisome</keyword>
<dbReference type="OMA" id="YNQWQPP"/>
<keyword evidence="5 10" id="KW-0472">Membrane</keyword>
<dbReference type="EMBL" id="AQGS01000630">
    <property type="protein sequence ID" value="EPS37609.1"/>
    <property type="molecule type" value="Genomic_DNA"/>
</dbReference>
<proteinExistence type="inferred from homology"/>
<evidence type="ECO:0000256" key="8">
    <source>
        <dbReference type="ARBA" id="ARBA00029691"/>
    </source>
</evidence>
<dbReference type="Gene3D" id="1.10.10.10">
    <property type="entry name" value="Winged helix-like DNA-binding domain superfamily/Winged helix DNA-binding domain"/>
    <property type="match status" value="1"/>
</dbReference>
<dbReference type="AlphaFoldDB" id="S8A493"/>
<feature type="region of interest" description="Disordered" evidence="12">
    <location>
        <begin position="267"/>
        <end position="305"/>
    </location>
</feature>
<dbReference type="PANTHER" id="PTHR23058:SF0">
    <property type="entry name" value="PEROXISOMAL MEMBRANE PROTEIN PEX14"/>
    <property type="match status" value="1"/>
</dbReference>
<accession>S8A493</accession>
<evidence type="ECO:0000256" key="4">
    <source>
        <dbReference type="ARBA" id="ARBA00023010"/>
    </source>
</evidence>
<organism evidence="14 15">
    <name type="scientific">Dactylellina haptotyla (strain CBS 200.50)</name>
    <name type="common">Nematode-trapping fungus</name>
    <name type="synonym">Monacrosporium haptotylum</name>
    <dbReference type="NCBI Taxonomy" id="1284197"/>
    <lineage>
        <taxon>Eukaryota</taxon>
        <taxon>Fungi</taxon>
        <taxon>Dikarya</taxon>
        <taxon>Ascomycota</taxon>
        <taxon>Pezizomycotina</taxon>
        <taxon>Orbiliomycetes</taxon>
        <taxon>Orbiliales</taxon>
        <taxon>Orbiliaceae</taxon>
        <taxon>Dactylellina</taxon>
    </lineage>
</organism>
<evidence type="ECO:0000256" key="5">
    <source>
        <dbReference type="ARBA" id="ARBA00023136"/>
    </source>
</evidence>
<reference evidence="14 15" key="1">
    <citation type="journal article" date="2013" name="PLoS Genet.">
        <title>Genomic mechanisms accounting for the adaptation to parasitism in nematode-trapping fungi.</title>
        <authorList>
            <person name="Meerupati T."/>
            <person name="Andersson K.M."/>
            <person name="Friman E."/>
            <person name="Kumar D."/>
            <person name="Tunlid A."/>
            <person name="Ahren D."/>
        </authorList>
    </citation>
    <scope>NUCLEOTIDE SEQUENCE [LARGE SCALE GENOMIC DNA]</scope>
    <source>
        <strain evidence="14 15">CBS 200.50</strain>
    </source>
</reference>
<feature type="compositionally biased region" description="Pro residues" evidence="12">
    <location>
        <begin position="272"/>
        <end position="284"/>
    </location>
</feature>
<dbReference type="GO" id="GO:1990429">
    <property type="term" value="C:peroxisomal importomer complex"/>
    <property type="evidence" value="ECO:0007669"/>
    <property type="project" value="TreeGrafter"/>
</dbReference>
<evidence type="ECO:0000256" key="6">
    <source>
        <dbReference type="ARBA" id="ARBA00023140"/>
    </source>
</evidence>
<name>S8A493_DACHA</name>
<keyword evidence="2 10" id="KW-0813">Transport</keyword>
<evidence type="ECO:0000256" key="3">
    <source>
        <dbReference type="ARBA" id="ARBA00022927"/>
    </source>
</evidence>
<comment type="caution">
    <text evidence="14">The sequence shown here is derived from an EMBL/GenBank/DDBJ whole genome shotgun (WGS) entry which is preliminary data.</text>
</comment>
<evidence type="ECO:0000256" key="10">
    <source>
        <dbReference type="RuleBase" id="RU367032"/>
    </source>
</evidence>
<feature type="coiled-coil region" evidence="11">
    <location>
        <begin position="162"/>
        <end position="239"/>
    </location>
</feature>
<evidence type="ECO:0000256" key="11">
    <source>
        <dbReference type="SAM" id="Coils"/>
    </source>
</evidence>
<sequence>MREDLIQGAVGFLQDPSVATAPLDKRIAFLQSKNLTPDEIASALQRTGVDPSLIPNLGAPAAYSAPPRPAGFGQGYGGGGGYFTQVQRQEPPGRDWRDWFVMATVSGGVGYGLYQLAKRYVVPVIAPPTPEALAADKAAIDTAFSDAFALLESLKTDTEALKEAEEKRNTKVDQALDEVERVVETLRESSKRREDETKRLNDEVRNLKDLIPKALEGQKESQAASLKDLQAELKSLKALLVNRASAATRFTPPPAQPAHFVAPSAASVSVPAPSPAPVSTPTPPAEATANGGGQTLGGKPLGALTGGRSAIPAWQLAAQQKAAAAAAAAAPTNGEASGSGDAK</sequence>
<dbReference type="eggNOG" id="KOG2629">
    <property type="taxonomic scope" value="Eukaryota"/>
</dbReference>
<dbReference type="OrthoDB" id="5549158at2759"/>
<dbReference type="InterPro" id="IPR006785">
    <property type="entry name" value="Pex14_N"/>
</dbReference>
<reference evidence="15" key="2">
    <citation type="submission" date="2013-04" db="EMBL/GenBank/DDBJ databases">
        <title>Genomic mechanisms accounting for the adaptation to parasitism in nematode-trapping fungi.</title>
        <authorList>
            <person name="Ahren D.G."/>
        </authorList>
    </citation>
    <scope>NUCLEOTIDE SEQUENCE [LARGE SCALE GENOMIC DNA]</scope>
    <source>
        <strain evidence="15">CBS 200.50</strain>
    </source>
</reference>
<comment type="function">
    <text evidence="10">Component of the PEX13-PEX14 docking complex, a translocon channel that specifically mediates the import of peroxisomal cargo proteins bound to PEX5 receptor. The PEX13-PEX14 docking complex forms a large import pore which can be opened to a diameter of about 9 nm. Mechanistically, PEX5 receptor along with cargo proteins associates with the PEX14 subunit of the PEX13-PEX14 docking complex in the cytosol, leading to the insertion of the receptor into the organelle membrane with the concomitant translocation of the cargo into the peroxisome matrix.</text>
</comment>
<comment type="subcellular location">
    <subcellularLocation>
        <location evidence="9 10">Peroxisome membrane</location>
    </subcellularLocation>
</comment>
<dbReference type="GO" id="GO:0016560">
    <property type="term" value="P:protein import into peroxisome matrix, docking"/>
    <property type="evidence" value="ECO:0007669"/>
    <property type="project" value="UniProtKB-UniRule"/>
</dbReference>
<keyword evidence="11" id="KW-0175">Coiled coil</keyword>
<keyword evidence="15" id="KW-1185">Reference proteome</keyword>
<gene>
    <name evidence="14" type="ORF">H072_8695</name>
</gene>
<dbReference type="InterPro" id="IPR025655">
    <property type="entry name" value="PEX14"/>
</dbReference>
<feature type="domain" description="Peroxisome membrane anchor protein Pex14p N-terminal" evidence="13">
    <location>
        <begin position="2"/>
        <end position="46"/>
    </location>
</feature>
<feature type="compositionally biased region" description="Gly residues" evidence="12">
    <location>
        <begin position="290"/>
        <end position="300"/>
    </location>
</feature>
<dbReference type="PANTHER" id="PTHR23058">
    <property type="entry name" value="PEROXISOMAL MEMBRANE PROTEIN PEX14"/>
    <property type="match status" value="1"/>
</dbReference>
<evidence type="ECO:0000256" key="12">
    <source>
        <dbReference type="SAM" id="MobiDB-lite"/>
    </source>
</evidence>
<dbReference type="Proteomes" id="UP000015100">
    <property type="component" value="Unassembled WGS sequence"/>
</dbReference>
<comment type="similarity">
    <text evidence="1 10">Belongs to the peroxin-14 family.</text>
</comment>
<evidence type="ECO:0000256" key="1">
    <source>
        <dbReference type="ARBA" id="ARBA00005443"/>
    </source>
</evidence>
<evidence type="ECO:0000256" key="2">
    <source>
        <dbReference type="ARBA" id="ARBA00022448"/>
    </source>
</evidence>
<dbReference type="HOGENOM" id="CLU_045718_0_0_1"/>
<keyword evidence="3 10" id="KW-0653">Protein transport</keyword>